<dbReference type="GO" id="GO:0012505">
    <property type="term" value="C:endomembrane system"/>
    <property type="evidence" value="ECO:0007669"/>
    <property type="project" value="UniProtKB-ARBA"/>
</dbReference>
<dbReference type="SMART" id="SM00220">
    <property type="entry name" value="S_TKc"/>
    <property type="match status" value="1"/>
</dbReference>
<sequence length="1808" mass="199344">MWLPVQARPLACHWPMSVSSTLDGCAGARIHSLAASKSLSLLFPLATLASSLVPHEPHLYSTPPRQTPVFGTSTFTSTQRIPITPCPWSGLHLRSRPACFAAFEQCIASGIRTLAPVLHKLCNSLSTRPRQTPVSVQKKQPWPQKDSLCPCVVHKPRYLVKDYLADDGTFTFKPRTISIAHNISSSTRRMDANPSQQTQPLTQQVLDPRRLGRNNSGLNDGDIADVLLILHPATPTAIRIVEQAAHQRPEHVLFRNSLESMGSSLTDIEEQETIIIDVHGDRTGHNSRAGADLALRMSSARRLKCKDLGFIFGRNPASADIIFGNDSGKRISNQHFRIYLNTDGIIMLEDMSTNGTIVDDVLLKCKDARFSKIRMLSSGSIICIQNSNDAEMIKFIVRIPSRVTSMSRFQENLRRFITECTPHTDEDQDEAVQRITQHYGGPAMKWDGGANYNIIGQVGKGAFATVYQIATKMDGKVLAAKELEKRRFVKNGMLDKKIDNEMRIMQDLRHPNIVEFVEYHDQGDYLYIIMEFVRCGDLQGYLNQVGLMKEDVAKTMAQQILSALHYLHQSQITHRDIKPDNILIADVDPFTVKLSDFGLSKVVKHDETFLKTFCGTLLYCAPEVFPDYGTGSVRGTKRRRGAKVYHSYSSSVDIWSFGGVLWNALCGEPPFKGISDATGEAMYNNIMSSHLDPTPLQRAGVSAQCIDLLMQMLRTDPSRRPTDRECLSHEWLKDGADVLADPILQSIVEEDELEDPEEQLSQLNIREKVPESDEDEEADILSDDELMGLLDDRASKRPRADPLFPRNQLRDHDDSSAAPSFQSSHLVGEGESFQIMPKARQPRLFGEIGQSVLQSFRTLHAHAEDALADDQFIHGTPDTGEADISHTVGGAEQDGASTPHSKGGCNFSSPSLLGTESLVRDMNVTSPHSPGSRAQSPALPATPKTPEFLQNSSLHRSSGNFSQISEPTPKARQPGINRQISLPVTASYFYDPMDPSTHNLEYASRVSGIDFVSQGSLTDGGAGTESNTTHGSQASGYSTSSSAAAVSAPAVPSVPDQLNNGPSTRHLGKLVATPESFASNLVLNIDQSTTSWGRLPKNTIVYEDSHDTRIPKTAFIIFWYSSGGDSRNIVDELSQKGKDWTSLENLHVGIWTCATFGITVNGKLLKEHNDKGYALYGHLHTGDIVQVYQDPKGPACQKFRCEFYLGSGREPRPAGSSFDTLVGTKRPGFEVTCGPKQNKGRSKARHVFYAASGHTQSTLPVHTLFPVHPSRAMRHFWALPAVLRIALASQHAFSVFDDLLAFPQYEIAWPDTFVSEKHATSLLSQGYSPSSSATTPGTQATQELSKRAASHADSPLPTEKSLGQTYEAVVLHGQRYLCSIPVIPDQEPQNSTTSAEDAKAEEEKELVRAADRGWQLLEGMRGNCIYYLSGWWSYSFCYMDHVKQFHQLPPSRGVPIYPPVEDTSVHSFILGRYPKNDKGSKAGGHKSLGSEQGSKAAFDDEGNHQEDKGLEVPRLETKGGSRYMVQRLSEGTECDLTGRPRKIDIQFHCNPQSADRIAMIKETSTCSYFMIIDTPRLCRDAAFQPPQKNLAHPIACHPVVPDSQFDAWTAARIDSESAAQAEHPTTEPDTAKSNPLRDMSEGVEGTTKPRPIIGGIEVGGQTLVGSEGKVIEKSVVVGGGKETYIGTVASSTGKQMSKEEMKKLEIADPKDVEKLKGNLKKLAGRKGWKLDLVDTPRGREFRGIIEADEEDAETEKKVEEGEGRAEEKHGGMDKGKWAGGDGDEERQVEYEEEEEVQEGSEEVYKDEL</sequence>
<dbReference type="InterPro" id="IPR000253">
    <property type="entry name" value="FHA_dom"/>
</dbReference>
<dbReference type="PROSITE" id="PS50011">
    <property type="entry name" value="PROTEIN_KINASE_DOM"/>
    <property type="match status" value="1"/>
</dbReference>
<dbReference type="InterPro" id="IPR045269">
    <property type="entry name" value="Atg1-like"/>
</dbReference>
<feature type="region of interest" description="Disordered" evidence="10">
    <location>
        <begin position="1743"/>
        <end position="1808"/>
    </location>
</feature>
<dbReference type="OrthoDB" id="504170at2759"/>
<feature type="region of interest" description="Disordered" evidence="10">
    <location>
        <begin position="1324"/>
        <end position="1359"/>
    </location>
</feature>
<dbReference type="Pfam" id="PF00498">
    <property type="entry name" value="FHA"/>
    <property type="match status" value="1"/>
</dbReference>
<comment type="similarity">
    <text evidence="2">Belongs to the protein kinase superfamily. CAMK Ser/Thr protein kinase family. CHEK2 subfamily.</text>
</comment>
<feature type="domain" description="FHA" evidence="11">
    <location>
        <begin position="310"/>
        <end position="363"/>
    </location>
</feature>
<evidence type="ECO:0000256" key="4">
    <source>
        <dbReference type="ARBA" id="ARBA00022741"/>
    </source>
</evidence>
<dbReference type="InParanoid" id="E4ZVP8"/>
<dbReference type="InterPro" id="IPR017441">
    <property type="entry name" value="Protein_kinase_ATP_BS"/>
</dbReference>
<feature type="compositionally biased region" description="Polar residues" evidence="10">
    <location>
        <begin position="895"/>
        <end position="909"/>
    </location>
</feature>
<evidence type="ECO:0000256" key="2">
    <source>
        <dbReference type="ARBA" id="ARBA00005575"/>
    </source>
</evidence>
<feature type="region of interest" description="Disordered" evidence="10">
    <location>
        <begin position="1615"/>
        <end position="1654"/>
    </location>
</feature>
<evidence type="ECO:0000256" key="10">
    <source>
        <dbReference type="SAM" id="MobiDB-lite"/>
    </source>
</evidence>
<dbReference type="PANTHER" id="PTHR24348">
    <property type="entry name" value="SERINE/THREONINE-PROTEIN KINASE UNC-51-RELATED"/>
    <property type="match status" value="1"/>
</dbReference>
<evidence type="ECO:0000256" key="8">
    <source>
        <dbReference type="ARBA" id="ARBA00030237"/>
    </source>
</evidence>
<evidence type="ECO:0000256" key="9">
    <source>
        <dbReference type="PROSITE-ProRule" id="PRU10141"/>
    </source>
</evidence>
<feature type="compositionally biased region" description="Basic and acidic residues" evidence="10">
    <location>
        <begin position="1497"/>
        <end position="1514"/>
    </location>
</feature>
<dbReference type="EMBL" id="FP929127">
    <property type="protein sequence ID" value="CBX95674.1"/>
    <property type="molecule type" value="Genomic_DNA"/>
</dbReference>
<feature type="domain" description="Protein kinase" evidence="12">
    <location>
        <begin position="452"/>
        <end position="732"/>
    </location>
</feature>
<feature type="region of interest" description="Disordered" evidence="10">
    <location>
        <begin position="922"/>
        <end position="978"/>
    </location>
</feature>
<dbReference type="InterPro" id="IPR044865">
    <property type="entry name" value="MRH_dom"/>
</dbReference>
<comment type="subcellular location">
    <subcellularLocation>
        <location evidence="1">Preautophagosomal structure membrane</location>
        <topology evidence="1">Peripheral membrane protein</topology>
    </subcellularLocation>
</comment>
<accession>E4ZVP8</accession>
<keyword evidence="7" id="KW-1015">Disulfide bond</keyword>
<reference evidence="15" key="1">
    <citation type="journal article" date="2011" name="Nat. Commun.">
        <title>Effector diversification within compartments of the Leptosphaeria maculans genome affected by Repeat-Induced Point mutations.</title>
        <authorList>
            <person name="Rouxel T."/>
            <person name="Grandaubert J."/>
            <person name="Hane J.K."/>
            <person name="Hoede C."/>
            <person name="van de Wouw A.P."/>
            <person name="Couloux A."/>
            <person name="Dominguez V."/>
            <person name="Anthouard V."/>
            <person name="Bally P."/>
            <person name="Bourras S."/>
            <person name="Cozijnsen A.J."/>
            <person name="Ciuffetti L.M."/>
            <person name="Degrave A."/>
            <person name="Dilmaghani A."/>
            <person name="Duret L."/>
            <person name="Fudal I."/>
            <person name="Goodwin S.B."/>
            <person name="Gout L."/>
            <person name="Glaser N."/>
            <person name="Linglin J."/>
            <person name="Kema G.H.J."/>
            <person name="Lapalu N."/>
            <person name="Lawrence C.B."/>
            <person name="May K."/>
            <person name="Meyer M."/>
            <person name="Ollivier B."/>
            <person name="Poulain J."/>
            <person name="Schoch C.L."/>
            <person name="Simon A."/>
            <person name="Spatafora J.W."/>
            <person name="Stachowiak A."/>
            <person name="Turgeon B.G."/>
            <person name="Tyler B.M."/>
            <person name="Vincent D."/>
            <person name="Weissenbach J."/>
            <person name="Amselem J."/>
            <person name="Quesneville H."/>
            <person name="Oliver R.P."/>
            <person name="Wincker P."/>
            <person name="Balesdent M.-H."/>
            <person name="Howlett B.J."/>
        </authorList>
    </citation>
    <scope>NUCLEOTIDE SEQUENCE [LARGE SCALE GENOMIC DNA]</scope>
    <source>
        <strain evidence="15">JN3 / isolate v23.1.3 / race Av1-4-5-6-7-8</strain>
    </source>
</reference>
<proteinExistence type="inferred from homology"/>
<dbReference type="PROSITE" id="PS50006">
    <property type="entry name" value="FHA_DOMAIN"/>
    <property type="match status" value="1"/>
</dbReference>
<dbReference type="Pfam" id="PF00069">
    <property type="entry name" value="Pkinase"/>
    <property type="match status" value="1"/>
</dbReference>
<evidence type="ECO:0000256" key="6">
    <source>
        <dbReference type="ARBA" id="ARBA00023006"/>
    </source>
</evidence>
<dbReference type="SMART" id="SM00240">
    <property type="entry name" value="FHA"/>
    <property type="match status" value="1"/>
</dbReference>
<feature type="region of interest" description="Disordered" evidence="10">
    <location>
        <begin position="749"/>
        <end position="828"/>
    </location>
</feature>
<dbReference type="InterPro" id="IPR009011">
    <property type="entry name" value="Man6P_isomerase_rcpt-bd_dom_sf"/>
</dbReference>
<dbReference type="SUPFAM" id="SSF56112">
    <property type="entry name" value="Protein kinase-like (PK-like)"/>
    <property type="match status" value="1"/>
</dbReference>
<dbReference type="InterPro" id="IPR000719">
    <property type="entry name" value="Prot_kinase_dom"/>
</dbReference>
<name>E4ZVP8_LEPMJ</name>
<dbReference type="PROSITE" id="PS51914">
    <property type="entry name" value="MRH"/>
    <property type="match status" value="1"/>
</dbReference>
<feature type="compositionally biased region" description="Basic and acidic residues" evidence="10">
    <location>
        <begin position="790"/>
        <end position="800"/>
    </location>
</feature>
<dbReference type="PROSITE" id="PS00108">
    <property type="entry name" value="PROTEIN_KINASE_ST"/>
    <property type="match status" value="1"/>
</dbReference>
<feature type="compositionally biased region" description="Basic and acidic residues" evidence="10">
    <location>
        <begin position="1754"/>
        <end position="1776"/>
    </location>
</feature>
<feature type="compositionally biased region" description="Polar residues" evidence="10">
    <location>
        <begin position="923"/>
        <end position="935"/>
    </location>
</feature>
<dbReference type="InterPro" id="IPR011009">
    <property type="entry name" value="Kinase-like_dom_sf"/>
</dbReference>
<dbReference type="eggNOG" id="KOG0615">
    <property type="taxonomic scope" value="Eukaryota"/>
</dbReference>
<dbReference type="GO" id="GO:0004674">
    <property type="term" value="F:protein serine/threonine kinase activity"/>
    <property type="evidence" value="ECO:0007669"/>
    <property type="project" value="InterPro"/>
</dbReference>
<dbReference type="Gene3D" id="1.10.510.10">
    <property type="entry name" value="Transferase(Phosphotransferase) domain 1"/>
    <property type="match status" value="1"/>
</dbReference>
<protein>
    <recommendedName>
        <fullName evidence="8">Autophagy-related protein 1</fullName>
    </recommendedName>
</protein>
<evidence type="ECO:0000259" key="11">
    <source>
        <dbReference type="PROSITE" id="PS50006"/>
    </source>
</evidence>
<dbReference type="GeneID" id="13281299"/>
<organism evidence="15">
    <name type="scientific">Leptosphaeria maculans (strain JN3 / isolate v23.1.3 / race Av1-4-5-6-7-8)</name>
    <name type="common">Blackleg fungus</name>
    <name type="synonym">Phoma lingam</name>
    <dbReference type="NCBI Taxonomy" id="985895"/>
    <lineage>
        <taxon>Eukaryota</taxon>
        <taxon>Fungi</taxon>
        <taxon>Dikarya</taxon>
        <taxon>Ascomycota</taxon>
        <taxon>Pezizomycotina</taxon>
        <taxon>Dothideomycetes</taxon>
        <taxon>Pleosporomycetidae</taxon>
        <taxon>Pleosporales</taxon>
        <taxon>Pleosporineae</taxon>
        <taxon>Leptosphaeriaceae</taxon>
        <taxon>Plenodomus</taxon>
        <taxon>Plenodomus lingam/Leptosphaeria maculans species complex</taxon>
    </lineage>
</organism>
<feature type="compositionally biased region" description="Acidic residues" evidence="10">
    <location>
        <begin position="749"/>
        <end position="758"/>
    </location>
</feature>
<dbReference type="HOGENOM" id="CLU_237914_0_0_1"/>
<evidence type="ECO:0000256" key="7">
    <source>
        <dbReference type="ARBA" id="ARBA00023157"/>
    </source>
</evidence>
<evidence type="ECO:0000313" key="14">
    <source>
        <dbReference type="EMBL" id="CBX95674.1"/>
    </source>
</evidence>
<evidence type="ECO:0000313" key="15">
    <source>
        <dbReference type="Proteomes" id="UP000002668"/>
    </source>
</evidence>
<dbReference type="SUPFAM" id="SSF50911">
    <property type="entry name" value="Mannose 6-phosphate receptor domain"/>
    <property type="match status" value="1"/>
</dbReference>
<feature type="compositionally biased region" description="Polar residues" evidence="10">
    <location>
        <begin position="1333"/>
        <end position="1343"/>
    </location>
</feature>
<dbReference type="Gene3D" id="2.60.200.20">
    <property type="match status" value="1"/>
</dbReference>
<dbReference type="InterPro" id="IPR008984">
    <property type="entry name" value="SMAD_FHA_dom_sf"/>
</dbReference>
<feature type="region of interest" description="Disordered" evidence="10">
    <location>
        <begin position="1476"/>
        <end position="1514"/>
    </location>
</feature>
<keyword evidence="3" id="KW-0732">Signal</keyword>
<dbReference type="InterPro" id="IPR008271">
    <property type="entry name" value="Ser/Thr_kinase_AS"/>
</dbReference>
<dbReference type="PROSITE" id="PS00107">
    <property type="entry name" value="PROTEIN_KINASE_ATP"/>
    <property type="match status" value="1"/>
</dbReference>
<evidence type="ECO:0000256" key="5">
    <source>
        <dbReference type="ARBA" id="ARBA00022840"/>
    </source>
</evidence>
<dbReference type="GO" id="GO:0005524">
    <property type="term" value="F:ATP binding"/>
    <property type="evidence" value="ECO:0007669"/>
    <property type="project" value="UniProtKB-UniRule"/>
</dbReference>
<feature type="region of interest" description="Disordered" evidence="10">
    <location>
        <begin position="1017"/>
        <end position="1041"/>
    </location>
</feature>
<dbReference type="STRING" id="985895.E4ZVP8"/>
<keyword evidence="6" id="KW-0072">Autophagy</keyword>
<keyword evidence="15" id="KW-1185">Reference proteome</keyword>
<evidence type="ECO:0000256" key="3">
    <source>
        <dbReference type="ARBA" id="ARBA00022729"/>
    </source>
</evidence>
<feature type="region of interest" description="Disordered" evidence="10">
    <location>
        <begin position="872"/>
        <end position="909"/>
    </location>
</feature>
<feature type="compositionally biased region" description="Polar residues" evidence="10">
    <location>
        <begin position="1024"/>
        <end position="1039"/>
    </location>
</feature>
<feature type="domain" description="MRH" evidence="13">
    <location>
        <begin position="1422"/>
        <end position="1580"/>
    </location>
</feature>
<dbReference type="eggNOG" id="KOG3394">
    <property type="taxonomic scope" value="Eukaryota"/>
</dbReference>
<dbReference type="Proteomes" id="UP000002668">
    <property type="component" value="Genome"/>
</dbReference>
<evidence type="ECO:0000259" key="12">
    <source>
        <dbReference type="PROSITE" id="PS50011"/>
    </source>
</evidence>
<evidence type="ECO:0000256" key="1">
    <source>
        <dbReference type="ARBA" id="ARBA00004623"/>
    </source>
</evidence>
<keyword evidence="4 9" id="KW-0547">Nucleotide-binding</keyword>
<feature type="compositionally biased region" description="Acidic residues" evidence="10">
    <location>
        <begin position="772"/>
        <end position="786"/>
    </location>
</feature>
<dbReference type="GO" id="GO:0006914">
    <property type="term" value="P:autophagy"/>
    <property type="evidence" value="ECO:0007669"/>
    <property type="project" value="UniProtKB-KW"/>
</dbReference>
<dbReference type="GO" id="GO:0034045">
    <property type="term" value="C:phagophore assembly site membrane"/>
    <property type="evidence" value="ECO:0007669"/>
    <property type="project" value="UniProtKB-SubCell"/>
</dbReference>
<feature type="binding site" evidence="9">
    <location>
        <position position="481"/>
    </location>
    <ligand>
        <name>ATP</name>
        <dbReference type="ChEBI" id="CHEBI:30616"/>
    </ligand>
</feature>
<dbReference type="InterPro" id="IPR012913">
    <property type="entry name" value="OS9-like_dom"/>
</dbReference>
<keyword evidence="5 9" id="KW-0067">ATP-binding</keyword>
<dbReference type="VEuPathDB" id="FungiDB:LEMA_P028260.1"/>
<dbReference type="SUPFAM" id="SSF49879">
    <property type="entry name" value="SMAD/FHA domain"/>
    <property type="match status" value="1"/>
</dbReference>
<gene>
    <name evidence="14" type="ORF">LEMA_P028260.1</name>
</gene>
<dbReference type="FunFam" id="3.30.200.20:FF:000470">
    <property type="entry name" value="Serine/threonine-protein kinase RAD53"/>
    <property type="match status" value="1"/>
</dbReference>
<feature type="compositionally biased region" description="Acidic residues" evidence="10">
    <location>
        <begin position="1781"/>
        <end position="1801"/>
    </location>
</feature>
<dbReference type="Gene3D" id="2.70.130.10">
    <property type="entry name" value="Mannose-6-phosphate receptor binding domain"/>
    <property type="match status" value="1"/>
</dbReference>
<dbReference type="Pfam" id="PF07915">
    <property type="entry name" value="PRKCSH"/>
    <property type="match status" value="1"/>
</dbReference>
<dbReference type="GO" id="GO:0010506">
    <property type="term" value="P:regulation of autophagy"/>
    <property type="evidence" value="ECO:0007669"/>
    <property type="project" value="InterPro"/>
</dbReference>
<feature type="compositionally biased region" description="Polar residues" evidence="10">
    <location>
        <begin position="948"/>
        <end position="966"/>
    </location>
</feature>
<evidence type="ECO:0000259" key="13">
    <source>
        <dbReference type="PROSITE" id="PS51914"/>
    </source>
</evidence>